<feature type="region of interest" description="Disordered" evidence="3">
    <location>
        <begin position="98"/>
        <end position="264"/>
    </location>
</feature>
<feature type="compositionally biased region" description="Basic and acidic residues" evidence="3">
    <location>
        <begin position="8"/>
        <end position="29"/>
    </location>
</feature>
<protein>
    <recommendedName>
        <fullName evidence="7">Zinc-finger domain-containing protein</fullName>
    </recommendedName>
</protein>
<evidence type="ECO:0008006" key="7">
    <source>
        <dbReference type="Google" id="ProtNLM"/>
    </source>
</evidence>
<organism evidence="5 6">
    <name type="scientific">Streptomyces albus</name>
    <dbReference type="NCBI Taxonomy" id="1888"/>
    <lineage>
        <taxon>Bacteria</taxon>
        <taxon>Bacillati</taxon>
        <taxon>Actinomycetota</taxon>
        <taxon>Actinomycetes</taxon>
        <taxon>Kitasatosporales</taxon>
        <taxon>Streptomycetaceae</taxon>
        <taxon>Streptomyces</taxon>
    </lineage>
</organism>
<feature type="compositionally biased region" description="Low complexity" evidence="3">
    <location>
        <begin position="202"/>
        <end position="213"/>
    </location>
</feature>
<reference evidence="5 6" key="1">
    <citation type="submission" date="2018-10" db="EMBL/GenBank/DDBJ databases">
        <title>Isolation of pseudouridimycin from Streptomyces albus DSM 40763.</title>
        <authorList>
            <person name="Rosenqvist P."/>
            <person name="Metsae-Ketelae M."/>
            <person name="Virta P."/>
        </authorList>
    </citation>
    <scope>NUCLEOTIDE SEQUENCE [LARGE SCALE GENOMIC DNA]</scope>
    <source>
        <strain evidence="5 6">DSM 40763</strain>
    </source>
</reference>
<evidence type="ECO:0000256" key="1">
    <source>
        <dbReference type="ARBA" id="ARBA00023015"/>
    </source>
</evidence>
<name>A0A8H1L9M9_9ACTN</name>
<dbReference type="RefSeq" id="WP_135567206.1">
    <property type="nucleotide sequence ID" value="NZ_CP103060.1"/>
</dbReference>
<feature type="transmembrane region" description="Helical" evidence="4">
    <location>
        <begin position="266"/>
        <end position="287"/>
    </location>
</feature>
<keyword evidence="2" id="KW-0804">Transcription</keyword>
<dbReference type="Proteomes" id="UP000298111">
    <property type="component" value="Unassembled WGS sequence"/>
</dbReference>
<comment type="caution">
    <text evidence="5">The sequence shown here is derived from an EMBL/GenBank/DDBJ whole genome shotgun (WGS) entry which is preliminary data.</text>
</comment>
<dbReference type="InterPro" id="IPR041916">
    <property type="entry name" value="Anti_sigma_zinc_sf"/>
</dbReference>
<evidence type="ECO:0000256" key="4">
    <source>
        <dbReference type="SAM" id="Phobius"/>
    </source>
</evidence>
<dbReference type="AlphaFoldDB" id="A0A8H1L9M9"/>
<keyword evidence="4" id="KW-0472">Membrane</keyword>
<sequence>MTSAPFPYDERPGTENRQPGDGRPDRDEHPDVEEISAFGEGISPAARAPQIRSHLAECPQCAGVLASLEEIRETLGTLSGPVRMPEDVADRIDAALAAEAAKAGASPEAASATEPPSTEPSTKTPGTTTPGTAAPGTAKGAAPETSPGSDSDASPNAAPEAMPDPTPDASVPHGTVSRETTTEDEPSDRTPEARPGKDSGVSRETSATPSAEAASKHRRPTTDRPPGRAASATGPGTPGPDRKGTSAAGRGSSGPTPQRARRRRRAVFAVVASVAALTVGGVALQALSGSPATEVASDAARPTPEQHVPGASPRGPSTGAPQGDDSGSGDDKQLRKRVQRLLSGQHTPSPSASPRSSAPSRPSEPPSPGTRKSPDTGQNTLRDDALGGGQTVPSCVRDAIGRAEPPLAVDPEATFHHRSGYLVVLPHQGGDTRRADAYLVDPSCISVDPPQPGRVLYKGTYARG</sequence>
<dbReference type="Gene3D" id="1.10.10.1320">
    <property type="entry name" value="Anti-sigma factor, zinc-finger domain"/>
    <property type="match status" value="1"/>
</dbReference>
<feature type="region of interest" description="Disordered" evidence="3">
    <location>
        <begin position="289"/>
        <end position="399"/>
    </location>
</feature>
<evidence type="ECO:0000256" key="3">
    <source>
        <dbReference type="SAM" id="MobiDB-lite"/>
    </source>
</evidence>
<evidence type="ECO:0000313" key="6">
    <source>
        <dbReference type="Proteomes" id="UP000298111"/>
    </source>
</evidence>
<feature type="compositionally biased region" description="Low complexity" evidence="3">
    <location>
        <begin position="98"/>
        <end position="145"/>
    </location>
</feature>
<keyword evidence="1" id="KW-0805">Transcription regulation</keyword>
<feature type="region of interest" description="Disordered" evidence="3">
    <location>
        <begin position="1"/>
        <end position="30"/>
    </location>
</feature>
<feature type="compositionally biased region" description="Low complexity" evidence="3">
    <location>
        <begin position="348"/>
        <end position="361"/>
    </location>
</feature>
<dbReference type="EMBL" id="RCIY01000065">
    <property type="protein sequence ID" value="TGG81480.1"/>
    <property type="molecule type" value="Genomic_DNA"/>
</dbReference>
<feature type="compositionally biased region" description="Basic and acidic residues" evidence="3">
    <location>
        <begin position="187"/>
        <end position="201"/>
    </location>
</feature>
<keyword evidence="4" id="KW-0812">Transmembrane</keyword>
<dbReference type="GeneID" id="75182582"/>
<keyword evidence="4" id="KW-1133">Transmembrane helix</keyword>
<gene>
    <name evidence="5" type="ORF">D8771_18835</name>
</gene>
<evidence type="ECO:0000256" key="2">
    <source>
        <dbReference type="ARBA" id="ARBA00023163"/>
    </source>
</evidence>
<accession>A0A8H1L9M9</accession>
<proteinExistence type="predicted"/>
<evidence type="ECO:0000313" key="5">
    <source>
        <dbReference type="EMBL" id="TGG81480.1"/>
    </source>
</evidence>